<feature type="domain" description="Gfo/Idh/MocA-like oxidoreductase N-terminal" evidence="2">
    <location>
        <begin position="7"/>
        <end position="126"/>
    </location>
</feature>
<dbReference type="Gene3D" id="3.30.360.10">
    <property type="entry name" value="Dihydrodipicolinate Reductase, domain 2"/>
    <property type="match status" value="1"/>
</dbReference>
<dbReference type="InterPro" id="IPR051317">
    <property type="entry name" value="Gfo/Idh/MocA_oxidoreduct"/>
</dbReference>
<dbReference type="SUPFAM" id="SSF51735">
    <property type="entry name" value="NAD(P)-binding Rossmann-fold domains"/>
    <property type="match status" value="1"/>
</dbReference>
<dbReference type="STRING" id="1428644.BIV57_01290"/>
<dbReference type="Pfam" id="PF01408">
    <property type="entry name" value="GFO_IDH_MocA"/>
    <property type="match status" value="1"/>
</dbReference>
<dbReference type="Pfam" id="PF02894">
    <property type="entry name" value="GFO_IDH_MocA_C"/>
    <property type="match status" value="1"/>
</dbReference>
<dbReference type="InterPro" id="IPR036291">
    <property type="entry name" value="NAD(P)-bd_dom_sf"/>
</dbReference>
<evidence type="ECO:0000313" key="5">
    <source>
        <dbReference type="Proteomes" id="UP000243342"/>
    </source>
</evidence>
<dbReference type="InterPro" id="IPR004104">
    <property type="entry name" value="Gfo/Idh/MocA-like_OxRdtase_C"/>
</dbReference>
<evidence type="ECO:0000259" key="3">
    <source>
        <dbReference type="Pfam" id="PF02894"/>
    </source>
</evidence>
<dbReference type="PANTHER" id="PTHR43708">
    <property type="entry name" value="CONSERVED EXPRESSED OXIDOREDUCTASE (EUROFUNG)"/>
    <property type="match status" value="1"/>
</dbReference>
<name>A0A1J7BLL4_9ACTN</name>
<dbReference type="InterPro" id="IPR000683">
    <property type="entry name" value="Gfo/Idh/MocA-like_OxRdtase_N"/>
</dbReference>
<evidence type="ECO:0000259" key="2">
    <source>
        <dbReference type="Pfam" id="PF01408"/>
    </source>
</evidence>
<dbReference type="OrthoDB" id="103047at2"/>
<gene>
    <name evidence="4" type="ORF">BIV57_01290</name>
</gene>
<protein>
    <submittedName>
        <fullName evidence="4">Oxidoreductase</fullName>
    </submittedName>
</protein>
<dbReference type="Proteomes" id="UP000243342">
    <property type="component" value="Unassembled WGS sequence"/>
</dbReference>
<organism evidence="4 5">
    <name type="scientific">Mangrovactinospora gilvigrisea</name>
    <dbReference type="NCBI Taxonomy" id="1428644"/>
    <lineage>
        <taxon>Bacteria</taxon>
        <taxon>Bacillati</taxon>
        <taxon>Actinomycetota</taxon>
        <taxon>Actinomycetes</taxon>
        <taxon>Kitasatosporales</taxon>
        <taxon>Streptomycetaceae</taxon>
        <taxon>Mangrovactinospora</taxon>
    </lineage>
</organism>
<evidence type="ECO:0000256" key="1">
    <source>
        <dbReference type="ARBA" id="ARBA00010928"/>
    </source>
</evidence>
<dbReference type="PANTHER" id="PTHR43708:SF8">
    <property type="entry name" value="OXIDOREDUCTASE"/>
    <property type="match status" value="1"/>
</dbReference>
<sequence>MASEDLRLAIVGLGRRSHIFQDEHRPGFGVRIAAVCDLLPERREAARAKFGPGVLATARLEELLADAEVDAVGIFTEDWRHAEPAVQALHAGVPVFVEKPMAITVADCDRMLAAARDTGTPLYVGHNMRHMPVVRLMKQLIDDGAIGEVKAVWCRHFVGYGGDFYFKDWHAERRNVTSLLLQKGAHDIDVIHHLAGARTTRTTALGGLTLYDRITDRHDGGGVKETKRVDAAHWPPLSQRELSPNLDVEDLSHVNLLLDNGVQATYQQCMYTPDYWRNYTVIGTEGRLENFGDGQGAHVKVWNQRTTYNGAGDRRIEVPPAEGTHGGADPAMVREYLQIVRTGARPGISPVQARDAVAAGIAATESLRDGGTPRTVLPVAAELAAHFD</sequence>
<keyword evidence="5" id="KW-1185">Reference proteome</keyword>
<proteinExistence type="inferred from homology"/>
<dbReference type="AlphaFoldDB" id="A0A1J7BLL4"/>
<evidence type="ECO:0000313" key="4">
    <source>
        <dbReference type="EMBL" id="OIV39493.1"/>
    </source>
</evidence>
<feature type="domain" description="Gfo/Idh/MocA-like oxidoreductase C-terminal" evidence="3">
    <location>
        <begin position="138"/>
        <end position="371"/>
    </location>
</feature>
<dbReference type="EMBL" id="MLCF01000002">
    <property type="protein sequence ID" value="OIV39493.1"/>
    <property type="molecule type" value="Genomic_DNA"/>
</dbReference>
<dbReference type="RefSeq" id="WP_071654696.1">
    <property type="nucleotide sequence ID" value="NZ_MLCF01000002.1"/>
</dbReference>
<dbReference type="GO" id="GO:0000166">
    <property type="term" value="F:nucleotide binding"/>
    <property type="evidence" value="ECO:0007669"/>
    <property type="project" value="InterPro"/>
</dbReference>
<reference evidence="4 5" key="1">
    <citation type="submission" date="2016-10" db="EMBL/GenBank/DDBJ databases">
        <title>Genome sequence of Streptomyces gilvigriseus MUSC 26.</title>
        <authorList>
            <person name="Lee L.-H."/>
            <person name="Ser H.-L."/>
        </authorList>
    </citation>
    <scope>NUCLEOTIDE SEQUENCE [LARGE SCALE GENOMIC DNA]</scope>
    <source>
        <strain evidence="4 5">MUSC 26</strain>
    </source>
</reference>
<accession>A0A1J7BLL4</accession>
<dbReference type="SUPFAM" id="SSF55347">
    <property type="entry name" value="Glyceraldehyde-3-phosphate dehydrogenase-like, C-terminal domain"/>
    <property type="match status" value="1"/>
</dbReference>
<comment type="similarity">
    <text evidence="1">Belongs to the Gfo/Idh/MocA family.</text>
</comment>
<dbReference type="Gene3D" id="3.40.50.720">
    <property type="entry name" value="NAD(P)-binding Rossmann-like Domain"/>
    <property type="match status" value="1"/>
</dbReference>
<comment type="caution">
    <text evidence="4">The sequence shown here is derived from an EMBL/GenBank/DDBJ whole genome shotgun (WGS) entry which is preliminary data.</text>
</comment>